<proteinExistence type="predicted"/>
<name>A0AAF0DJT5_9EURO</name>
<accession>A0AAF0DJT5</accession>
<keyword evidence="2" id="KW-1185">Reference proteome</keyword>
<dbReference type="AlphaFoldDB" id="A0AAF0DJT5"/>
<dbReference type="EMBL" id="CP120629">
    <property type="protein sequence ID" value="WEW59599.1"/>
    <property type="molecule type" value="Genomic_DNA"/>
</dbReference>
<gene>
    <name evidence="1" type="ORF">PRK78_005073</name>
</gene>
<evidence type="ECO:0000313" key="2">
    <source>
        <dbReference type="Proteomes" id="UP001219355"/>
    </source>
</evidence>
<organism evidence="1 2">
    <name type="scientific">Emydomyces testavorans</name>
    <dbReference type="NCBI Taxonomy" id="2070801"/>
    <lineage>
        <taxon>Eukaryota</taxon>
        <taxon>Fungi</taxon>
        <taxon>Dikarya</taxon>
        <taxon>Ascomycota</taxon>
        <taxon>Pezizomycotina</taxon>
        <taxon>Eurotiomycetes</taxon>
        <taxon>Eurotiomycetidae</taxon>
        <taxon>Onygenales</taxon>
        <taxon>Nannizziopsiaceae</taxon>
        <taxon>Emydomyces</taxon>
    </lineage>
</organism>
<evidence type="ECO:0000313" key="1">
    <source>
        <dbReference type="EMBL" id="WEW59599.1"/>
    </source>
</evidence>
<protein>
    <submittedName>
        <fullName evidence="1">Uncharacterized protein</fullName>
    </submittedName>
</protein>
<reference evidence="1" key="1">
    <citation type="submission" date="2023-03" db="EMBL/GenBank/DDBJ databases">
        <title>Emydomyces testavorans Genome Sequence.</title>
        <authorList>
            <person name="Hoyer L."/>
        </authorList>
    </citation>
    <scope>NUCLEOTIDE SEQUENCE</scope>
    <source>
        <strain evidence="1">16-2883</strain>
    </source>
</reference>
<sequence length="670" mass="72722">MAADKGVRDGEFVKFAGWDVSGNDQAHFPRLKGKVSELKKIVLDKQGHPFLAFNTNGWIKSWAVLDFDKFQRVSGSNLYVRVEYPGWYFAQGLDSPSNDIERITDVSTPTGVMERVVDKYQGDNKVAAFNTNGWVKGKVTYPLKPAKQSSLFGIYIRLRFLDYNFYPNLDSPGGDIKKTAELGNNVPGLIAVSSGLSNSGGFNTNGWHKHTLQGPPPEKKPDNFSHPYQGIYYRTCWPDFVHLPGLDSPLNDIRQLKGKQLRELLDEARRDPNTIAVNTNGWMKRALVANPQEIPGAENLKGLYVKILTPSSVEATTHAGTTAIPPSLLTTAFFALKGTVIIWCRWILKDANVREAYRKAVATATDDILKRVDSGEYTATAGAEKAHEMRNQYLIGMRDKTSPPGLLVARSIKPAGGSYEYYLDKNAQTKYKKPFRELTQAEAKQVSIDTISSAGRANPNVSAVMRRAGLVSKGVVVIAAAVSVYSVATAQDWETELGKQVLSWSGSISAGQLGVGVGALVGGPVGAILGGIAGSILGGLGADALANWFFGGSSGLQAIELLKSTLEPASKLVETKMSDSGCLYYTHVIRTAHVAVYKSGGHDSQTTAVVQEMVEDVPDPVNLKGAHLGDTHEVLATIVWIQFGNKTLPANAANPKDLVILMDFVRRNLP</sequence>
<dbReference type="Proteomes" id="UP001219355">
    <property type="component" value="Chromosome 3"/>
</dbReference>